<dbReference type="EMBL" id="JAANER010000002">
    <property type="protein sequence ID" value="KAG9193918.1"/>
    <property type="molecule type" value="Genomic_DNA"/>
</dbReference>
<proteinExistence type="predicted"/>
<dbReference type="GO" id="GO:0003676">
    <property type="term" value="F:nucleic acid binding"/>
    <property type="evidence" value="ECO:0007669"/>
    <property type="project" value="InterPro"/>
</dbReference>
<keyword evidence="3" id="KW-1185">Reference proteome</keyword>
<dbReference type="InterPro" id="IPR004875">
    <property type="entry name" value="DDE_SF_endonuclease_dom"/>
</dbReference>
<dbReference type="Proteomes" id="UP001199106">
    <property type="component" value="Unassembled WGS sequence"/>
</dbReference>
<protein>
    <recommendedName>
        <fullName evidence="1">DDE-1 domain-containing protein</fullName>
    </recommendedName>
</protein>
<gene>
    <name evidence="2" type="ORF">G6011_03953</name>
</gene>
<reference evidence="2" key="1">
    <citation type="submission" date="2021-07" db="EMBL/GenBank/DDBJ databases">
        <title>Genome Resource of American Ginseng Black Spot Pathogen Alternaria panax.</title>
        <authorList>
            <person name="Qiu C."/>
            <person name="Wang W."/>
            <person name="Liu Z."/>
        </authorList>
    </citation>
    <scope>NUCLEOTIDE SEQUENCE</scope>
    <source>
        <strain evidence="2">BNCC115425</strain>
    </source>
</reference>
<accession>A0AAD4IGB6</accession>
<evidence type="ECO:0000313" key="3">
    <source>
        <dbReference type="Proteomes" id="UP001199106"/>
    </source>
</evidence>
<comment type="caution">
    <text evidence="2">The sequence shown here is derived from an EMBL/GenBank/DDBJ whole genome shotgun (WGS) entry which is preliminary data.</text>
</comment>
<evidence type="ECO:0000259" key="1">
    <source>
        <dbReference type="Pfam" id="PF03184"/>
    </source>
</evidence>
<name>A0AAD4IGB6_9PLEO</name>
<organism evidence="2 3">
    <name type="scientific">Alternaria panax</name>
    <dbReference type="NCBI Taxonomy" id="48097"/>
    <lineage>
        <taxon>Eukaryota</taxon>
        <taxon>Fungi</taxon>
        <taxon>Dikarya</taxon>
        <taxon>Ascomycota</taxon>
        <taxon>Pezizomycotina</taxon>
        <taxon>Dothideomycetes</taxon>
        <taxon>Pleosporomycetidae</taxon>
        <taxon>Pleosporales</taxon>
        <taxon>Pleosporineae</taxon>
        <taxon>Pleosporaceae</taxon>
        <taxon>Alternaria</taxon>
        <taxon>Alternaria sect. Panax</taxon>
    </lineage>
</organism>
<feature type="domain" description="DDE-1" evidence="1">
    <location>
        <begin position="55"/>
        <end position="129"/>
    </location>
</feature>
<sequence length="162" mass="17827">MGKITSQLIVTGSEKPGKQKKLQPSDREWVTLVQGVSATGRVIPPFLIFAGKDYCKENKIIALCMPPHSSHLLQPLDVVPYSLLKRYYGDGISLLVRSRIHHINKETFLPAFKAAYEKTFTSENVRAGFRGAGLVPYNPEAVLSKLDVQLRTPTPPAPGTVA</sequence>
<dbReference type="Pfam" id="PF03184">
    <property type="entry name" value="DDE_1"/>
    <property type="match status" value="1"/>
</dbReference>
<dbReference type="AlphaFoldDB" id="A0AAD4IGB6"/>
<evidence type="ECO:0000313" key="2">
    <source>
        <dbReference type="EMBL" id="KAG9193918.1"/>
    </source>
</evidence>